<reference evidence="2 3" key="1">
    <citation type="submission" date="2018-02" db="EMBL/GenBank/DDBJ databases">
        <title>Draft genome of wild Prunus yedoensis var. nudiflora.</title>
        <authorList>
            <person name="Baek S."/>
            <person name="Kim J.-H."/>
            <person name="Choi K."/>
            <person name="Kim G.-B."/>
            <person name="Cho A."/>
            <person name="Jang H."/>
            <person name="Shin C.-H."/>
            <person name="Yu H.-J."/>
            <person name="Mun J.-H."/>
        </authorList>
    </citation>
    <scope>NUCLEOTIDE SEQUENCE [LARGE SCALE GENOMIC DNA]</scope>
    <source>
        <strain evidence="3">cv. Jeju island</strain>
        <tissue evidence="2">Leaf</tissue>
    </source>
</reference>
<evidence type="ECO:0000313" key="2">
    <source>
        <dbReference type="EMBL" id="PQQ12988.1"/>
    </source>
</evidence>
<evidence type="ECO:0000313" key="3">
    <source>
        <dbReference type="Proteomes" id="UP000250321"/>
    </source>
</evidence>
<sequence length="118" mass="12625">MPGRSSGRDSAGHGPANQPLLLSIPAVTPRAQLLFFTPDACVFERCPGWVNFHHPKQGVLLRWLVEDGENDEALVVREVKLKGGVISVGSEGEMGVGNEGGDGGREEGWGRRRCCVCG</sequence>
<dbReference type="Proteomes" id="UP000250321">
    <property type="component" value="Unassembled WGS sequence"/>
</dbReference>
<feature type="region of interest" description="Disordered" evidence="1">
    <location>
        <begin position="1"/>
        <end position="20"/>
    </location>
</feature>
<comment type="caution">
    <text evidence="2">The sequence shown here is derived from an EMBL/GenBank/DDBJ whole genome shotgun (WGS) entry which is preliminary data.</text>
</comment>
<proteinExistence type="predicted"/>
<feature type="compositionally biased region" description="Basic and acidic residues" evidence="1">
    <location>
        <begin position="1"/>
        <end position="11"/>
    </location>
</feature>
<evidence type="ECO:0000256" key="1">
    <source>
        <dbReference type="SAM" id="MobiDB-lite"/>
    </source>
</evidence>
<gene>
    <name evidence="2" type="ORF">Pyn_36652</name>
</gene>
<dbReference type="AlphaFoldDB" id="A0A314Z786"/>
<organism evidence="2 3">
    <name type="scientific">Prunus yedoensis var. nudiflora</name>
    <dbReference type="NCBI Taxonomy" id="2094558"/>
    <lineage>
        <taxon>Eukaryota</taxon>
        <taxon>Viridiplantae</taxon>
        <taxon>Streptophyta</taxon>
        <taxon>Embryophyta</taxon>
        <taxon>Tracheophyta</taxon>
        <taxon>Spermatophyta</taxon>
        <taxon>Magnoliopsida</taxon>
        <taxon>eudicotyledons</taxon>
        <taxon>Gunneridae</taxon>
        <taxon>Pentapetalae</taxon>
        <taxon>rosids</taxon>
        <taxon>fabids</taxon>
        <taxon>Rosales</taxon>
        <taxon>Rosaceae</taxon>
        <taxon>Amygdaloideae</taxon>
        <taxon>Amygdaleae</taxon>
        <taxon>Prunus</taxon>
    </lineage>
</organism>
<protein>
    <submittedName>
        <fullName evidence="2">Uncharacterized protein</fullName>
    </submittedName>
</protein>
<name>A0A314Z786_PRUYE</name>
<accession>A0A314Z786</accession>
<dbReference type="EMBL" id="PJQY01000320">
    <property type="protein sequence ID" value="PQQ12988.1"/>
    <property type="molecule type" value="Genomic_DNA"/>
</dbReference>
<keyword evidence="3" id="KW-1185">Reference proteome</keyword>